<dbReference type="EMBL" id="JADEYC010000014">
    <property type="protein sequence ID" value="MBE9374572.1"/>
    <property type="molecule type" value="Genomic_DNA"/>
</dbReference>
<protein>
    <submittedName>
        <fullName evidence="2">DUF2752 domain-containing protein</fullName>
    </submittedName>
</protein>
<reference evidence="2" key="1">
    <citation type="submission" date="2020-10" db="EMBL/GenBank/DDBJ databases">
        <title>Diversity and distribution of actinomycetes associated with coral in the coast of Hainan.</title>
        <authorList>
            <person name="Li F."/>
        </authorList>
    </citation>
    <scope>NUCLEOTIDE SEQUENCE</scope>
    <source>
        <strain evidence="2">HNM0983</strain>
    </source>
</reference>
<comment type="caution">
    <text evidence="2">The sequence shown here is derived from an EMBL/GenBank/DDBJ whole genome shotgun (WGS) entry which is preliminary data.</text>
</comment>
<accession>A0A929G091</accession>
<keyword evidence="1" id="KW-0472">Membrane</keyword>
<dbReference type="Proteomes" id="UP000598360">
    <property type="component" value="Unassembled WGS sequence"/>
</dbReference>
<proteinExistence type="predicted"/>
<evidence type="ECO:0000313" key="3">
    <source>
        <dbReference type="Proteomes" id="UP000598360"/>
    </source>
</evidence>
<feature type="transmembrane region" description="Helical" evidence="1">
    <location>
        <begin position="106"/>
        <end position="124"/>
    </location>
</feature>
<dbReference type="Pfam" id="PF10825">
    <property type="entry name" value="DUF2752"/>
    <property type="match status" value="1"/>
</dbReference>
<keyword evidence="1" id="KW-0812">Transmembrane</keyword>
<dbReference type="InterPro" id="IPR021215">
    <property type="entry name" value="DUF2752"/>
</dbReference>
<sequence>MIGGRRFPVRTAGLVVAAAATGLLLASGVVPLPCPFRLATGLDCPFCGGSRMLGALLTGDLPAALGFNAVALLLVLPVVCAVLVAMARYERGRARGWWPAGRSGRVLGFALLAAVVAWGVVRNLPFGPFPALRA</sequence>
<keyword evidence="3" id="KW-1185">Reference proteome</keyword>
<keyword evidence="1" id="KW-1133">Transmembrane helix</keyword>
<name>A0A929G091_9PSEU</name>
<evidence type="ECO:0000256" key="1">
    <source>
        <dbReference type="SAM" id="Phobius"/>
    </source>
</evidence>
<dbReference type="AlphaFoldDB" id="A0A929G091"/>
<organism evidence="2 3">
    <name type="scientific">Saccharopolyspora montiporae</name>
    <dbReference type="NCBI Taxonomy" id="2781240"/>
    <lineage>
        <taxon>Bacteria</taxon>
        <taxon>Bacillati</taxon>
        <taxon>Actinomycetota</taxon>
        <taxon>Actinomycetes</taxon>
        <taxon>Pseudonocardiales</taxon>
        <taxon>Pseudonocardiaceae</taxon>
        <taxon>Saccharopolyspora</taxon>
    </lineage>
</organism>
<feature type="transmembrane region" description="Helical" evidence="1">
    <location>
        <begin position="61"/>
        <end position="85"/>
    </location>
</feature>
<evidence type="ECO:0000313" key="2">
    <source>
        <dbReference type="EMBL" id="MBE9374572.1"/>
    </source>
</evidence>
<gene>
    <name evidence="2" type="ORF">IQ251_08935</name>
</gene>